<reference evidence="1 2" key="1">
    <citation type="submission" date="2020-01" db="EMBL/GenBank/DDBJ databases">
        <authorList>
            <person name="Gupta K D."/>
        </authorList>
    </citation>
    <scope>NUCLEOTIDE SEQUENCE [LARGE SCALE GENOMIC DNA]</scope>
</reference>
<keyword evidence="2" id="KW-1185">Reference proteome</keyword>
<comment type="caution">
    <text evidence="1">The sequence shown here is derived from an EMBL/GenBank/DDBJ whole genome shotgun (WGS) entry which is preliminary data.</text>
</comment>
<organism evidence="1 2">
    <name type="scientific">Cyclocybe aegerita</name>
    <name type="common">Black poplar mushroom</name>
    <name type="synonym">Agrocybe aegerita</name>
    <dbReference type="NCBI Taxonomy" id="1973307"/>
    <lineage>
        <taxon>Eukaryota</taxon>
        <taxon>Fungi</taxon>
        <taxon>Dikarya</taxon>
        <taxon>Basidiomycota</taxon>
        <taxon>Agaricomycotina</taxon>
        <taxon>Agaricomycetes</taxon>
        <taxon>Agaricomycetidae</taxon>
        <taxon>Agaricales</taxon>
        <taxon>Agaricineae</taxon>
        <taxon>Bolbitiaceae</taxon>
        <taxon>Cyclocybe</taxon>
    </lineage>
</organism>
<dbReference type="AlphaFoldDB" id="A0A8S0XMX2"/>
<evidence type="ECO:0000313" key="1">
    <source>
        <dbReference type="EMBL" id="CAA7266493.1"/>
    </source>
</evidence>
<gene>
    <name evidence="1" type="ORF">AAE3_LOCUS8726</name>
</gene>
<dbReference type="Proteomes" id="UP000467700">
    <property type="component" value="Unassembled WGS sequence"/>
</dbReference>
<sequence>MKVQDFWPFRPRYLSLHVQRLNLGCTQSKALSILHDPEQVFQLSPLVYKIGEDGSWYTLPERLPLFGSRSTTNVYRCQYTKVEGGYNCDVHGSLGTRLNIRMHVRMEGKYIVVNERVAVKALFFLMPYIVSTMMDVDIHKMWIDSLVARIMQSEIAQWGA</sequence>
<dbReference type="OrthoDB" id="3025072at2759"/>
<name>A0A8S0XMX2_CYCAE</name>
<protein>
    <submittedName>
        <fullName evidence="1">Uncharacterized protein</fullName>
    </submittedName>
</protein>
<proteinExistence type="predicted"/>
<accession>A0A8S0XMX2</accession>
<evidence type="ECO:0000313" key="2">
    <source>
        <dbReference type="Proteomes" id="UP000467700"/>
    </source>
</evidence>
<dbReference type="EMBL" id="CACVBS010000055">
    <property type="protein sequence ID" value="CAA7266493.1"/>
    <property type="molecule type" value="Genomic_DNA"/>
</dbReference>